<sequence length="302" mass="34163">MLYNYSEINRLKGIVWGYRLSRDRIGRLCDADAVMRGPLGQDALRLGIGAAAYHEMVRSSWHYDDEEPLLSIDGIDCLLRRRAEARAWAECAASDPRPEGGHQQPQTHDYRKYRFSQLLEAEFASIYLAPGDDGTIRTPDVKLLVDQIKCEDFGAALYRYDDPIGFGDEFLCSPLGQDALRLGVGWLVYRLVKSTGPVDSHGDPTGLLMRDRITRSFHDTLASRDGMRAHFSDLLQTVGRHTDPEYVEMENIFYRLIDIDGRIEKSLAATYLAPNASPHIESAWLEKQVQASFGRTRRPLAL</sequence>
<evidence type="ECO:0000313" key="2">
    <source>
        <dbReference type="Proteomes" id="UP000249065"/>
    </source>
</evidence>
<reference evidence="2" key="1">
    <citation type="submission" date="2018-06" db="EMBL/GenBank/DDBJ databases">
        <authorList>
            <person name="Khan S.A."/>
        </authorList>
    </citation>
    <scope>NUCLEOTIDE SEQUENCE [LARGE SCALE GENOMIC DNA]</scope>
    <source>
        <strain evidence="2">DB-1506</strain>
    </source>
</reference>
<accession>A0A327MJ50</accession>
<keyword evidence="2" id="KW-1185">Reference proteome</keyword>
<protein>
    <submittedName>
        <fullName evidence="1">Uncharacterized protein</fullName>
    </submittedName>
</protein>
<dbReference type="Proteomes" id="UP000249065">
    <property type="component" value="Unassembled WGS sequence"/>
</dbReference>
<dbReference type="EMBL" id="QLIX01000002">
    <property type="protein sequence ID" value="RAI60198.1"/>
    <property type="molecule type" value="Genomic_DNA"/>
</dbReference>
<evidence type="ECO:0000313" key="1">
    <source>
        <dbReference type="EMBL" id="RAI60198.1"/>
    </source>
</evidence>
<dbReference type="AlphaFoldDB" id="A0A327MJ50"/>
<name>A0A327MJ50_9PROT</name>
<dbReference type="RefSeq" id="WP_111468384.1">
    <property type="nucleotide sequence ID" value="NZ_QLIX01000002.1"/>
</dbReference>
<comment type="caution">
    <text evidence="1">The sequence shown here is derived from an EMBL/GenBank/DDBJ whole genome shotgun (WGS) entry which is preliminary data.</text>
</comment>
<organism evidence="1 2">
    <name type="scientific">Roseicella frigidaeris</name>
    <dbReference type="NCBI Taxonomy" id="2230885"/>
    <lineage>
        <taxon>Bacteria</taxon>
        <taxon>Pseudomonadati</taxon>
        <taxon>Pseudomonadota</taxon>
        <taxon>Alphaproteobacteria</taxon>
        <taxon>Acetobacterales</taxon>
        <taxon>Roseomonadaceae</taxon>
        <taxon>Roseicella</taxon>
    </lineage>
</organism>
<proteinExistence type="predicted"/>
<gene>
    <name evidence="1" type="ORF">DOO78_03710</name>
</gene>